<gene>
    <name evidence="2" type="ORF">THAOC_00797</name>
</gene>
<evidence type="ECO:0000256" key="1">
    <source>
        <dbReference type="SAM" id="MobiDB-lite"/>
    </source>
</evidence>
<feature type="region of interest" description="Disordered" evidence="1">
    <location>
        <begin position="126"/>
        <end position="231"/>
    </location>
</feature>
<name>K0TNQ5_THAOC</name>
<organism evidence="2 3">
    <name type="scientific">Thalassiosira oceanica</name>
    <name type="common">Marine diatom</name>
    <dbReference type="NCBI Taxonomy" id="159749"/>
    <lineage>
        <taxon>Eukaryota</taxon>
        <taxon>Sar</taxon>
        <taxon>Stramenopiles</taxon>
        <taxon>Ochrophyta</taxon>
        <taxon>Bacillariophyta</taxon>
        <taxon>Coscinodiscophyceae</taxon>
        <taxon>Thalassiosirophycidae</taxon>
        <taxon>Thalassiosirales</taxon>
        <taxon>Thalassiosiraceae</taxon>
        <taxon>Thalassiosira</taxon>
    </lineage>
</organism>
<evidence type="ECO:0000313" key="2">
    <source>
        <dbReference type="EMBL" id="EJK77376.1"/>
    </source>
</evidence>
<dbReference type="EMBL" id="AGNL01000969">
    <property type="protein sequence ID" value="EJK77376.1"/>
    <property type="molecule type" value="Genomic_DNA"/>
</dbReference>
<dbReference type="Proteomes" id="UP000266841">
    <property type="component" value="Unassembled WGS sequence"/>
</dbReference>
<evidence type="ECO:0000313" key="3">
    <source>
        <dbReference type="Proteomes" id="UP000266841"/>
    </source>
</evidence>
<feature type="compositionally biased region" description="Low complexity" evidence="1">
    <location>
        <begin position="134"/>
        <end position="198"/>
    </location>
</feature>
<proteinExistence type="predicted"/>
<feature type="compositionally biased region" description="Acidic residues" evidence="1">
    <location>
        <begin position="219"/>
        <end position="231"/>
    </location>
</feature>
<feature type="region of interest" description="Disordered" evidence="1">
    <location>
        <begin position="1"/>
        <end position="28"/>
    </location>
</feature>
<accession>K0TNQ5</accession>
<comment type="caution">
    <text evidence="2">The sequence shown here is derived from an EMBL/GenBank/DDBJ whole genome shotgun (WGS) entry which is preliminary data.</text>
</comment>
<protein>
    <submittedName>
        <fullName evidence="2">Uncharacterized protein</fullName>
    </submittedName>
</protein>
<reference evidence="2 3" key="1">
    <citation type="journal article" date="2012" name="Genome Biol.">
        <title>Genome and low-iron response of an oceanic diatom adapted to chronic iron limitation.</title>
        <authorList>
            <person name="Lommer M."/>
            <person name="Specht M."/>
            <person name="Roy A.S."/>
            <person name="Kraemer L."/>
            <person name="Andreson R."/>
            <person name="Gutowska M.A."/>
            <person name="Wolf J."/>
            <person name="Bergner S.V."/>
            <person name="Schilhabel M.B."/>
            <person name="Klostermeier U.C."/>
            <person name="Beiko R.G."/>
            <person name="Rosenstiel P."/>
            <person name="Hippler M."/>
            <person name="Laroche J."/>
        </authorList>
    </citation>
    <scope>NUCLEOTIDE SEQUENCE [LARGE SCALE GENOMIC DNA]</scope>
    <source>
        <strain evidence="2 3">CCMP1005</strain>
    </source>
</reference>
<sequence>RGDGRRERKDDADAISIVRDADGSNGQRRRSVGCCLRSADHDTSPCRKSTSVAFGKSVEVFGKSDIQVGHAGAGAAAAAAFARCPLARLFYGSGRSAILAQDVQVWTFARSTRLTKPNRYEIQSATMSSGRNISAPAAQPTAPLASSTPTLAASSRPSTSTAPLPSSTSNTAASSAPRPPSTNAASAQRSASAFSASSNPTQPRVTPTAEDGRGLSDGYDSEDTFATQNDE</sequence>
<feature type="non-terminal residue" evidence="2">
    <location>
        <position position="1"/>
    </location>
</feature>
<feature type="compositionally biased region" description="Basic and acidic residues" evidence="1">
    <location>
        <begin position="1"/>
        <end position="12"/>
    </location>
</feature>
<keyword evidence="3" id="KW-1185">Reference proteome</keyword>
<dbReference type="AlphaFoldDB" id="K0TNQ5"/>